<geneLocation type="plasmid" evidence="1 2">
    <name>unnamed1</name>
</geneLocation>
<name>A0A2U9SAK1_9PROT</name>
<dbReference type="AlphaFoldDB" id="A0A2U9SAK1"/>
<dbReference type="Proteomes" id="UP000249605">
    <property type="component" value="Plasmid unnamed1"/>
</dbReference>
<gene>
    <name evidence="1" type="ORF">DM194_16610</name>
</gene>
<evidence type="ECO:0000313" key="1">
    <source>
        <dbReference type="EMBL" id="AWU95887.1"/>
    </source>
</evidence>
<keyword evidence="1" id="KW-0614">Plasmid</keyword>
<organism evidence="1 2">
    <name type="scientific">Azospirillum ramasamyi</name>
    <dbReference type="NCBI Taxonomy" id="682998"/>
    <lineage>
        <taxon>Bacteria</taxon>
        <taxon>Pseudomonadati</taxon>
        <taxon>Pseudomonadota</taxon>
        <taxon>Alphaproteobacteria</taxon>
        <taxon>Rhodospirillales</taxon>
        <taxon>Azospirillaceae</taxon>
        <taxon>Azospirillum</taxon>
    </lineage>
</organism>
<reference evidence="1 2" key="1">
    <citation type="submission" date="2018-06" db="EMBL/GenBank/DDBJ databases">
        <title>Complete genome sequencing of Azospirillum sp. M2T2B2.</title>
        <authorList>
            <person name="Heo J."/>
            <person name="Kim S.-J."/>
            <person name="Kwon S.-W."/>
            <person name="Anandham R."/>
        </authorList>
    </citation>
    <scope>NUCLEOTIDE SEQUENCE [LARGE SCALE GENOMIC DNA]</scope>
    <source>
        <strain evidence="1 2">M2T2B2</strain>
        <plasmid evidence="1 2">unnamed1</plasmid>
    </source>
</reference>
<dbReference type="KEGG" id="azm:DM194_16610"/>
<sequence>MVSRMARIVHMGKLGGYAALLGGALLELEGRLLWPSAEALGDAMRRAGVQPSTLVIDTRSPAGTMPAAAVNGSAAVPPRSGGLPLAA</sequence>
<dbReference type="EMBL" id="CP029830">
    <property type="protein sequence ID" value="AWU95887.1"/>
    <property type="molecule type" value="Genomic_DNA"/>
</dbReference>
<proteinExistence type="predicted"/>
<accession>A0A2U9SAK1</accession>
<protein>
    <submittedName>
        <fullName evidence="1">Uncharacterized protein</fullName>
    </submittedName>
</protein>
<evidence type="ECO:0000313" key="2">
    <source>
        <dbReference type="Proteomes" id="UP000249605"/>
    </source>
</evidence>
<keyword evidence="2" id="KW-1185">Reference proteome</keyword>
<dbReference type="OrthoDB" id="7308035at2"/>